<dbReference type="Gene3D" id="2.40.160.60">
    <property type="entry name" value="Outer membrane protein transport protein (OMPP1/FadL/TodX)"/>
    <property type="match status" value="1"/>
</dbReference>
<evidence type="ECO:0000313" key="1">
    <source>
        <dbReference type="EMBL" id="QNA42721.1"/>
    </source>
</evidence>
<protein>
    <recommendedName>
        <fullName evidence="3">Outer membrane protein transport protein</fullName>
    </recommendedName>
</protein>
<dbReference type="Proteomes" id="UP000515344">
    <property type="component" value="Chromosome"/>
</dbReference>
<accession>A0A7G5XB68</accession>
<evidence type="ECO:0000313" key="2">
    <source>
        <dbReference type="Proteomes" id="UP000515344"/>
    </source>
</evidence>
<sequence length="529" mass="58691">MKRIFITGIAVCSIQFSFAQDVFDALRYSYQTSAGSARLQSIGSTNISLGGDISSAFINPAGLGQFKTNEIVFTPGFNFNTLKTDYNDLTTKGTKSKFTGGTSGVIFSFGNRFRSSNLKNTTFSIAVNQSANFNSKFTYGGKNLNSSYSEKWLEEIVRSGYTSFDDIRSRFPLGASQAYESYLIDINGNSIFTNADISKNLDQSFAYETKGGMSEVAAAMAWNLNEKFLYGVTIGIPIVQYDRKTTVVEKDGTGNTDNDFESFTFTENLGTRGGGVNAKLGMIIKPVEYFRIGLTFHSPSIITLTDYASASITSNIENYSKKVNNDPTKPTTYTYNTGDVNILTGIEGDENRYSYRMITPWKAGLGLSYVFREISDVTKQKAFITGDVELVDYKMMTYKSNAGTDNGDDAYFNSVNQVIDDMYKMAINTRIGGELKFETIMVRAGFNFMGSPYNKEFFADTFGEELKGWRMTPSLGVGYRDKGFFVDLAYLHSFGRGFHVPYTLTDASYPYAKNNLSNGQIIATIGFKF</sequence>
<evidence type="ECO:0008006" key="3">
    <source>
        <dbReference type="Google" id="ProtNLM"/>
    </source>
</evidence>
<organism evidence="1 2">
    <name type="scientific">Lacibacter sediminis</name>
    <dbReference type="NCBI Taxonomy" id="2760713"/>
    <lineage>
        <taxon>Bacteria</taxon>
        <taxon>Pseudomonadati</taxon>
        <taxon>Bacteroidota</taxon>
        <taxon>Chitinophagia</taxon>
        <taxon>Chitinophagales</taxon>
        <taxon>Chitinophagaceae</taxon>
        <taxon>Lacibacter</taxon>
    </lineage>
</organism>
<proteinExistence type="predicted"/>
<gene>
    <name evidence="1" type="ORF">H4075_11475</name>
</gene>
<dbReference type="KEGG" id="lacs:H4075_11475"/>
<dbReference type="SUPFAM" id="SSF56935">
    <property type="entry name" value="Porins"/>
    <property type="match status" value="1"/>
</dbReference>
<dbReference type="EMBL" id="CP060007">
    <property type="protein sequence ID" value="QNA42721.1"/>
    <property type="molecule type" value="Genomic_DNA"/>
</dbReference>
<dbReference type="AlphaFoldDB" id="A0A7G5XB68"/>
<name>A0A7G5XB68_9BACT</name>
<keyword evidence="2" id="KW-1185">Reference proteome</keyword>
<reference evidence="2" key="1">
    <citation type="submission" date="2020-08" db="EMBL/GenBank/DDBJ databases">
        <title>Lacibacter sp. S13-6-6 genome sequencing.</title>
        <authorList>
            <person name="Jin L."/>
        </authorList>
    </citation>
    <scope>NUCLEOTIDE SEQUENCE [LARGE SCALE GENOMIC DNA]</scope>
    <source>
        <strain evidence="2">S13-6-6</strain>
    </source>
</reference>
<dbReference type="RefSeq" id="WP_182800987.1">
    <property type="nucleotide sequence ID" value="NZ_CP060007.1"/>
</dbReference>